<dbReference type="OrthoDB" id="408493at2759"/>
<keyword evidence="1" id="KW-0472">Membrane</keyword>
<evidence type="ECO:0000259" key="2">
    <source>
        <dbReference type="Pfam" id="PF00892"/>
    </source>
</evidence>
<dbReference type="PANTHER" id="PTHR13146:SF0">
    <property type="entry name" value="SOLUTE CARRIER FAMILY 35 MEMBER F6"/>
    <property type="match status" value="1"/>
</dbReference>
<feature type="transmembrane region" description="Helical" evidence="1">
    <location>
        <begin position="42"/>
        <end position="60"/>
    </location>
</feature>
<dbReference type="AlphaFoldDB" id="A0A2N1J7Q3"/>
<accession>A0A2N1J7Q3</accession>
<organism evidence="3 4">
    <name type="scientific">Malassezia vespertilionis</name>
    <dbReference type="NCBI Taxonomy" id="2020962"/>
    <lineage>
        <taxon>Eukaryota</taxon>
        <taxon>Fungi</taxon>
        <taxon>Dikarya</taxon>
        <taxon>Basidiomycota</taxon>
        <taxon>Ustilaginomycotina</taxon>
        <taxon>Malasseziomycetes</taxon>
        <taxon>Malasseziales</taxon>
        <taxon>Malasseziaceae</taxon>
        <taxon>Malassezia</taxon>
    </lineage>
</organism>
<reference evidence="3 4" key="1">
    <citation type="submission" date="2017-10" db="EMBL/GenBank/DDBJ databases">
        <title>A novel species of cold-tolerant Malassezia isolated from bats.</title>
        <authorList>
            <person name="Lorch J.M."/>
            <person name="Palmer J.M."/>
            <person name="Vanderwolf K.J."/>
            <person name="Schmidt K.Z."/>
            <person name="Verant M.L."/>
            <person name="Weller T.J."/>
            <person name="Blehert D.S."/>
        </authorList>
    </citation>
    <scope>NUCLEOTIDE SEQUENCE [LARGE SCALE GENOMIC DNA]</scope>
    <source>
        <strain evidence="3 4">NWHC:44797-103</strain>
    </source>
</reference>
<feature type="transmembrane region" description="Helical" evidence="1">
    <location>
        <begin position="227"/>
        <end position="247"/>
    </location>
</feature>
<feature type="transmembrane region" description="Helical" evidence="1">
    <location>
        <begin position="185"/>
        <end position="207"/>
    </location>
</feature>
<keyword evidence="1" id="KW-0812">Transmembrane</keyword>
<feature type="transmembrane region" description="Helical" evidence="1">
    <location>
        <begin position="129"/>
        <end position="152"/>
    </location>
</feature>
<keyword evidence="1" id="KW-1133">Transmembrane helix</keyword>
<name>A0A2N1J7Q3_9BASI</name>
<dbReference type="STRING" id="2020962.A0A2N1J7Q3"/>
<dbReference type="Gene3D" id="1.10.3730.20">
    <property type="match status" value="1"/>
</dbReference>
<feature type="transmembrane region" description="Helical" evidence="1">
    <location>
        <begin position="268"/>
        <end position="288"/>
    </location>
</feature>
<dbReference type="SUPFAM" id="SSF103481">
    <property type="entry name" value="Multidrug resistance efflux transporter EmrE"/>
    <property type="match status" value="1"/>
</dbReference>
<dbReference type="InterPro" id="IPR037185">
    <property type="entry name" value="EmrE-like"/>
</dbReference>
<gene>
    <name evidence="3" type="ORF">MVES_003434</name>
</gene>
<dbReference type="EMBL" id="KZ454994">
    <property type="protein sequence ID" value="PKI82574.1"/>
    <property type="molecule type" value="Genomic_DNA"/>
</dbReference>
<dbReference type="GO" id="GO:0016020">
    <property type="term" value="C:membrane"/>
    <property type="evidence" value="ECO:0007669"/>
    <property type="project" value="InterPro"/>
</dbReference>
<feature type="transmembrane region" description="Helical" evidence="1">
    <location>
        <begin position="158"/>
        <end position="178"/>
    </location>
</feature>
<dbReference type="PANTHER" id="PTHR13146">
    <property type="match status" value="1"/>
</dbReference>
<protein>
    <recommendedName>
        <fullName evidence="2">EamA domain-containing protein</fullName>
    </recommendedName>
</protein>
<dbReference type="Pfam" id="PF00892">
    <property type="entry name" value="EamA"/>
    <property type="match status" value="1"/>
</dbReference>
<feature type="domain" description="EamA" evidence="2">
    <location>
        <begin position="122"/>
        <end position="198"/>
    </location>
</feature>
<dbReference type="Proteomes" id="UP000232875">
    <property type="component" value="Unassembled WGS sequence"/>
</dbReference>
<evidence type="ECO:0000256" key="1">
    <source>
        <dbReference type="SAM" id="Phobius"/>
    </source>
</evidence>
<dbReference type="InterPro" id="IPR000620">
    <property type="entry name" value="EamA_dom"/>
</dbReference>
<sequence>MLVSGIANMIFTKWQDMQCVQNCEPGSVGPPVLYSQPVWQTLQMFLGESLFLIPLLFRYLQRQILQRRDDASEPLLDDDTPISVYGAAAPRAKHTAHFWKRIVSGANSLFYDESPRSPKNAAFVSKDAFLFLFPAVCDICATTLINAALVIMPASICQMTRGSLVLFVGILSVVFLGYHLRLYQWVSLLLVMLGVALVGLSSIFVYPEHSFVARIVGTADTSFAAKVLLGVAMVLLSQVLTAMQSVWEEKVMSDFAVRPTTAVALEGAFGTAIVLVCMPLLHYTLGAGTGGSFDMAAGWRQIVENSTILWSMLACALSIALFNMFGLNVTRLVSATSRSTIDTLRTLGITALSMAFGWEVLQPLSGAVQFLGFACLVYGSSVFNNVVAPPFFLFEQDAQEHADRL</sequence>
<evidence type="ECO:0000313" key="4">
    <source>
        <dbReference type="Proteomes" id="UP000232875"/>
    </source>
</evidence>
<keyword evidence="4" id="KW-1185">Reference proteome</keyword>
<proteinExistence type="predicted"/>
<feature type="transmembrane region" description="Helical" evidence="1">
    <location>
        <begin position="308"/>
        <end position="329"/>
    </location>
</feature>
<evidence type="ECO:0000313" key="3">
    <source>
        <dbReference type="EMBL" id="PKI82574.1"/>
    </source>
</evidence>